<gene>
    <name evidence="1" type="ORF">A6302_04193</name>
</gene>
<organism evidence="1 2">
    <name type="scientific">Methylobrevis pamukkalensis</name>
    <dbReference type="NCBI Taxonomy" id="1439726"/>
    <lineage>
        <taxon>Bacteria</taxon>
        <taxon>Pseudomonadati</taxon>
        <taxon>Pseudomonadota</taxon>
        <taxon>Alphaproteobacteria</taxon>
        <taxon>Hyphomicrobiales</taxon>
        <taxon>Pleomorphomonadaceae</taxon>
        <taxon>Methylobrevis</taxon>
    </lineage>
</organism>
<protein>
    <recommendedName>
        <fullName evidence="3">Type I restriction enzyme R protein N-terminal domain-containing protein</fullName>
    </recommendedName>
</protein>
<evidence type="ECO:0008006" key="3">
    <source>
        <dbReference type="Google" id="ProtNLM"/>
    </source>
</evidence>
<name>A0A1E3GWW7_9HYPH</name>
<dbReference type="EMBL" id="MCRJ01000168">
    <property type="protein sequence ID" value="ODN68504.1"/>
    <property type="molecule type" value="Genomic_DNA"/>
</dbReference>
<keyword evidence="2" id="KW-1185">Reference proteome</keyword>
<accession>A0A1E3GWW7</accession>
<reference evidence="1 2" key="1">
    <citation type="submission" date="2016-07" db="EMBL/GenBank/DDBJ databases">
        <title>Draft Genome Sequence of Methylobrevis pamukkalensis PK2.</title>
        <authorList>
            <person name="Vasilenko O.V."/>
            <person name="Doronina N.V."/>
            <person name="Shmareva M.N."/>
            <person name="Tarlachkov S.V."/>
            <person name="Mustakhimov I."/>
            <person name="Trotsenko Y.A."/>
        </authorList>
    </citation>
    <scope>NUCLEOTIDE SEQUENCE [LARGE SCALE GENOMIC DNA]</scope>
    <source>
        <strain evidence="1 2">PK2</strain>
    </source>
</reference>
<comment type="caution">
    <text evidence="1">The sequence shown here is derived from an EMBL/GenBank/DDBJ whole genome shotgun (WGS) entry which is preliminary data.</text>
</comment>
<sequence>MAYWQIAAGSNQRSYDDRFLDHGIAFVGGTSQRETMRTVKIGDVVILKQGMSRIRAVGRVVERDGQHSGDGGKDWLKDFDGWDLGGWCYVDWCVPSSPVVTSGLTRSTIQGVNQAHLIAEADRILATVPVKEPEDEPRKTDRVDDEVLTRGLIDFGLRPAAAEDLTVALRRIRLLAGFYLGRPWHLTKEHEARTFLTVPLLLALGWAEQRMQIELNVPGVGRADIACFRKPVRGYKDDPDECSIIIETKGLSEGLHYATGQANRYAAEFPTCDVVIVTNGYCYKAYKRSATDKSFPEKPTAYLNIRDPRTRYPLDPTNTDGALAVLKMLIPT</sequence>
<dbReference type="Proteomes" id="UP000094622">
    <property type="component" value="Unassembled WGS sequence"/>
</dbReference>
<evidence type="ECO:0000313" key="2">
    <source>
        <dbReference type="Proteomes" id="UP000094622"/>
    </source>
</evidence>
<dbReference type="OrthoDB" id="9781481at2"/>
<dbReference type="AlphaFoldDB" id="A0A1E3GWW7"/>
<evidence type="ECO:0000313" key="1">
    <source>
        <dbReference type="EMBL" id="ODN68504.1"/>
    </source>
</evidence>
<proteinExistence type="predicted"/>